<protein>
    <submittedName>
        <fullName evidence="1">Uncharacterized protein</fullName>
    </submittedName>
</protein>
<dbReference type="AlphaFoldDB" id="A0A016SSC0"/>
<name>A0A016SSC0_9BILA</name>
<reference evidence="2" key="1">
    <citation type="journal article" date="2015" name="Nat. Genet.">
        <title>The genome and transcriptome of the zoonotic hookworm Ancylostoma ceylanicum identify infection-specific gene families.</title>
        <authorList>
            <person name="Schwarz E.M."/>
            <person name="Hu Y."/>
            <person name="Antoshechkin I."/>
            <person name="Miller M.M."/>
            <person name="Sternberg P.W."/>
            <person name="Aroian R.V."/>
        </authorList>
    </citation>
    <scope>NUCLEOTIDE SEQUENCE</scope>
    <source>
        <strain evidence="2">HY135</strain>
    </source>
</reference>
<evidence type="ECO:0000313" key="2">
    <source>
        <dbReference type="Proteomes" id="UP000024635"/>
    </source>
</evidence>
<keyword evidence="2" id="KW-1185">Reference proteome</keyword>
<accession>A0A016SSC0</accession>
<sequence length="66" mass="7612">MSRLIVEFLKQLPVETRFLLDISIHSGRLHSGFSTDQGETSTTDSQFQIFSTSIVQSRILEFLMKY</sequence>
<evidence type="ECO:0000313" key="1">
    <source>
        <dbReference type="EMBL" id="EYB93224.1"/>
    </source>
</evidence>
<proteinExistence type="predicted"/>
<dbReference type="EMBL" id="JARK01001520">
    <property type="protein sequence ID" value="EYB93224.1"/>
    <property type="molecule type" value="Genomic_DNA"/>
</dbReference>
<organism evidence="1 2">
    <name type="scientific">Ancylostoma ceylanicum</name>
    <dbReference type="NCBI Taxonomy" id="53326"/>
    <lineage>
        <taxon>Eukaryota</taxon>
        <taxon>Metazoa</taxon>
        <taxon>Ecdysozoa</taxon>
        <taxon>Nematoda</taxon>
        <taxon>Chromadorea</taxon>
        <taxon>Rhabditida</taxon>
        <taxon>Rhabditina</taxon>
        <taxon>Rhabditomorpha</taxon>
        <taxon>Strongyloidea</taxon>
        <taxon>Ancylostomatidae</taxon>
        <taxon>Ancylostomatinae</taxon>
        <taxon>Ancylostoma</taxon>
    </lineage>
</organism>
<gene>
    <name evidence="1" type="primary">Acey_s0184.g1007</name>
    <name evidence="1" type="ORF">Y032_0184g1007</name>
</gene>
<dbReference type="Proteomes" id="UP000024635">
    <property type="component" value="Unassembled WGS sequence"/>
</dbReference>
<comment type="caution">
    <text evidence="1">The sequence shown here is derived from an EMBL/GenBank/DDBJ whole genome shotgun (WGS) entry which is preliminary data.</text>
</comment>